<dbReference type="Proteomes" id="UP000038830">
    <property type="component" value="Unassembled WGS sequence"/>
</dbReference>
<evidence type="ECO:0000256" key="1">
    <source>
        <dbReference type="SAM" id="MobiDB-lite"/>
    </source>
</evidence>
<reference evidence="3" key="1">
    <citation type="journal article" date="2015" name="J. Biotechnol.">
        <title>The structure of the Cyberlindnera jadinii genome and its relation to Candida utilis analyzed by the occurrence of single nucleotide polymorphisms.</title>
        <authorList>
            <person name="Rupp O."/>
            <person name="Brinkrolf K."/>
            <person name="Buerth C."/>
            <person name="Kunigo M."/>
            <person name="Schneider J."/>
            <person name="Jaenicke S."/>
            <person name="Goesmann A."/>
            <person name="Puehler A."/>
            <person name="Jaeger K.-E."/>
            <person name="Ernst J.F."/>
        </authorList>
    </citation>
    <scope>NUCLEOTIDE SEQUENCE [LARGE SCALE GENOMIC DNA]</scope>
    <source>
        <strain evidence="3">ATCC 18201 / CBS 1600 / BCRC 20928 / JCM 3617 / NBRC 0987 / NRRL Y-1542</strain>
    </source>
</reference>
<organism evidence="2 3">
    <name type="scientific">Cyberlindnera jadinii (strain ATCC 18201 / CBS 1600 / BCRC 20928 / JCM 3617 / NBRC 0987 / NRRL Y-1542)</name>
    <name type="common">Torula yeast</name>
    <name type="synonym">Candida utilis</name>
    <dbReference type="NCBI Taxonomy" id="983966"/>
    <lineage>
        <taxon>Eukaryota</taxon>
        <taxon>Fungi</taxon>
        <taxon>Dikarya</taxon>
        <taxon>Ascomycota</taxon>
        <taxon>Saccharomycotina</taxon>
        <taxon>Saccharomycetes</taxon>
        <taxon>Phaffomycetales</taxon>
        <taxon>Phaffomycetaceae</taxon>
        <taxon>Cyberlindnera</taxon>
    </lineage>
</organism>
<proteinExistence type="predicted"/>
<name>A0A0H5C6J8_CYBJN</name>
<evidence type="ECO:0000313" key="2">
    <source>
        <dbReference type="EMBL" id="CEP23497.1"/>
    </source>
</evidence>
<dbReference type="EMBL" id="CDQK01000004">
    <property type="protein sequence ID" value="CEP23497.1"/>
    <property type="molecule type" value="Genomic_DNA"/>
</dbReference>
<protein>
    <submittedName>
        <fullName evidence="2">Uncharacterized protein</fullName>
    </submittedName>
</protein>
<accession>A0A0H5C6J8</accession>
<sequence>MSKASLSRPATKQSVRSQKSQGVSKEQAEQAIQQQQAQSKSGFVKAVKTIFLRASLSLSLVSHKLRQFAEDALSSDEVVNELFIVTSSSSLDPSVLEQNSPQSIADDTTSNTMTTTAMEREDSESNLVSWSEFDAVKEADALRQGETPFTKGPEVWQKRRAAWTNGTREQKLQAKQRCLDNSLKLSKENYPGGL</sequence>
<evidence type="ECO:0000313" key="3">
    <source>
        <dbReference type="Proteomes" id="UP000038830"/>
    </source>
</evidence>
<feature type="compositionally biased region" description="Low complexity" evidence="1">
    <location>
        <begin position="29"/>
        <end position="38"/>
    </location>
</feature>
<dbReference type="AlphaFoldDB" id="A0A0H5C6J8"/>
<feature type="region of interest" description="Disordered" evidence="1">
    <location>
        <begin position="1"/>
        <end position="41"/>
    </location>
</feature>
<feature type="compositionally biased region" description="Polar residues" evidence="1">
    <location>
        <begin position="1"/>
        <end position="24"/>
    </location>
</feature>
<gene>
    <name evidence="2" type="ORF">BN1211_4091</name>
</gene>